<evidence type="ECO:0000259" key="1">
    <source>
        <dbReference type="Pfam" id="PF24740"/>
    </source>
</evidence>
<sequence>MGYYIFTYGVKTPEIKAVFGSKDEALLQKVKANDVFENYAEQNQETSQALIDIIKGNPYTLEGYHYGYAFIGICATLGETLPKTQEIKLGYITEVINETVAEDYDIEIDIETELFPADYADPFPLPLIADFPMIDLLDKKRLEHIASLFAKVHKTEDEIEAMLDGDDDEKGFAYEAIMGLKENIDFCLKNDLDMVVFCH</sequence>
<accession>A0A250FUP6</accession>
<evidence type="ECO:0000313" key="2">
    <source>
        <dbReference type="EMBL" id="ATA87677.1"/>
    </source>
</evidence>
<dbReference type="EMBL" id="CP022386">
    <property type="protein sequence ID" value="ATA87677.1"/>
    <property type="molecule type" value="Genomic_DNA"/>
</dbReference>
<reference evidence="3" key="1">
    <citation type="submission" date="2017-06" db="EMBL/GenBank/DDBJ databases">
        <title>Capnocytophaga spp. assemblies.</title>
        <authorList>
            <person name="Gulvik C.A."/>
        </authorList>
    </citation>
    <scope>NUCLEOTIDE SEQUENCE [LARGE SCALE GENOMIC DNA]</scope>
    <source>
        <strain evidence="3">H1496</strain>
    </source>
</reference>
<dbReference type="AlphaFoldDB" id="A0A250FUP6"/>
<dbReference type="Pfam" id="PF24740">
    <property type="entry name" value="DUF7691"/>
    <property type="match status" value="1"/>
</dbReference>
<evidence type="ECO:0000313" key="3">
    <source>
        <dbReference type="Proteomes" id="UP000217250"/>
    </source>
</evidence>
<dbReference type="GeneID" id="84809131"/>
<dbReference type="InterPro" id="IPR056108">
    <property type="entry name" value="DUF7691"/>
</dbReference>
<dbReference type="KEGG" id="cgh:CGC50_11290"/>
<dbReference type="Proteomes" id="UP000217250">
    <property type="component" value="Chromosome"/>
</dbReference>
<proteinExistence type="predicted"/>
<organism evidence="2 3">
    <name type="scientific">Capnocytophaga gingivalis</name>
    <dbReference type="NCBI Taxonomy" id="1017"/>
    <lineage>
        <taxon>Bacteria</taxon>
        <taxon>Pseudomonadati</taxon>
        <taxon>Bacteroidota</taxon>
        <taxon>Flavobacteriia</taxon>
        <taxon>Flavobacteriales</taxon>
        <taxon>Flavobacteriaceae</taxon>
        <taxon>Capnocytophaga</taxon>
    </lineage>
</organism>
<dbReference type="RefSeq" id="WP_095910896.1">
    <property type="nucleotide sequence ID" value="NZ_CP022386.1"/>
</dbReference>
<keyword evidence="2" id="KW-0670">Pyruvate</keyword>
<protein>
    <submittedName>
        <fullName evidence="2">Pyruvate dehydrogenase</fullName>
    </submittedName>
</protein>
<name>A0A250FUP6_9FLAO</name>
<gene>
    <name evidence="2" type="ORF">CGC50_11290</name>
</gene>
<feature type="domain" description="DUF7691" evidence="1">
    <location>
        <begin position="1"/>
        <end position="199"/>
    </location>
</feature>
<dbReference type="OrthoDB" id="677477at2"/>